<dbReference type="EMBL" id="SLWS01000004">
    <property type="protein sequence ID" value="TCO59239.1"/>
    <property type="molecule type" value="Genomic_DNA"/>
</dbReference>
<feature type="binding site" evidence="11">
    <location>
        <position position="57"/>
    </location>
    <ligand>
        <name>Mg(2+)</name>
        <dbReference type="ChEBI" id="CHEBI:18420"/>
        <label>1</label>
    </ligand>
</feature>
<dbReference type="SUPFAM" id="SSF53098">
    <property type="entry name" value="Ribonuclease H-like"/>
    <property type="match status" value="1"/>
</dbReference>
<feature type="binding site" evidence="11">
    <location>
        <position position="18"/>
    </location>
    <ligand>
        <name>Mg(2+)</name>
        <dbReference type="ChEBI" id="CHEBI:18420"/>
        <label>1</label>
    </ligand>
</feature>
<evidence type="ECO:0000259" key="13">
    <source>
        <dbReference type="PROSITE" id="PS50879"/>
    </source>
</evidence>
<evidence type="ECO:0000256" key="10">
    <source>
        <dbReference type="ARBA" id="ARBA00022842"/>
    </source>
</evidence>
<dbReference type="FunFam" id="3.30.420.10:FF:000089">
    <property type="entry name" value="Ribonuclease H"/>
    <property type="match status" value="1"/>
</dbReference>
<reference evidence="14 15" key="1">
    <citation type="submission" date="2019-03" db="EMBL/GenBank/DDBJ databases">
        <title>Genomic Encyclopedia of Type Strains, Phase IV (KMG-IV): sequencing the most valuable type-strain genomes for metagenomic binning, comparative biology and taxonomic classification.</title>
        <authorList>
            <person name="Goeker M."/>
        </authorList>
    </citation>
    <scope>NUCLEOTIDE SEQUENCE [LARGE SCALE GENOMIC DNA]</scope>
    <source>
        <strain evidence="14 15">DSM 45934</strain>
    </source>
</reference>
<proteinExistence type="inferred from homology"/>
<feature type="binding site" evidence="11">
    <location>
        <position position="18"/>
    </location>
    <ligand>
        <name>Mg(2+)</name>
        <dbReference type="ChEBI" id="CHEBI:18420"/>
        <label>2</label>
    </ligand>
</feature>
<dbReference type="NCBIfam" id="NF001236">
    <property type="entry name" value="PRK00203.1"/>
    <property type="match status" value="1"/>
</dbReference>
<feature type="region of interest" description="Disordered" evidence="12">
    <location>
        <begin position="229"/>
        <end position="248"/>
    </location>
</feature>
<feature type="binding site" evidence="11">
    <location>
        <position position="143"/>
    </location>
    <ligand>
        <name>Mg(2+)</name>
        <dbReference type="ChEBI" id="CHEBI:18420"/>
        <label>2</label>
    </ligand>
</feature>
<dbReference type="InterPro" id="IPR036397">
    <property type="entry name" value="RNaseH_sf"/>
</dbReference>
<feature type="compositionally biased region" description="Polar residues" evidence="12">
    <location>
        <begin position="238"/>
        <end position="248"/>
    </location>
</feature>
<dbReference type="GO" id="GO:0004523">
    <property type="term" value="F:RNA-DNA hybrid ribonuclease activity"/>
    <property type="evidence" value="ECO:0007669"/>
    <property type="project" value="UniProtKB-UniRule"/>
</dbReference>
<keyword evidence="7 11" id="KW-0479">Metal-binding</keyword>
<dbReference type="PANTHER" id="PTHR10642:SF26">
    <property type="entry name" value="RIBONUCLEASE H1"/>
    <property type="match status" value="1"/>
</dbReference>
<comment type="subunit">
    <text evidence="4 11">Monomer.</text>
</comment>
<keyword evidence="15" id="KW-1185">Reference proteome</keyword>
<evidence type="ECO:0000313" key="14">
    <source>
        <dbReference type="EMBL" id="TCO59239.1"/>
    </source>
</evidence>
<dbReference type="InterPro" id="IPR050092">
    <property type="entry name" value="RNase_H"/>
</dbReference>
<accession>A0A4R2JR00</accession>
<comment type="similarity">
    <text evidence="3 11">Belongs to the RNase H family.</text>
</comment>
<comment type="catalytic activity">
    <reaction evidence="1 11">
        <text>Endonucleolytic cleavage to 5'-phosphomonoester.</text>
        <dbReference type="EC" id="3.1.26.4"/>
    </reaction>
</comment>
<gene>
    <name evidence="11" type="primary">rnhA</name>
    <name evidence="14" type="ORF">EV192_10480</name>
</gene>
<keyword evidence="10 11" id="KW-0460">Magnesium</keyword>
<dbReference type="InterPro" id="IPR002156">
    <property type="entry name" value="RNaseH_domain"/>
</dbReference>
<organism evidence="14 15">
    <name type="scientific">Actinocrispum wychmicini</name>
    <dbReference type="NCBI Taxonomy" id="1213861"/>
    <lineage>
        <taxon>Bacteria</taxon>
        <taxon>Bacillati</taxon>
        <taxon>Actinomycetota</taxon>
        <taxon>Actinomycetes</taxon>
        <taxon>Pseudonocardiales</taxon>
        <taxon>Pseudonocardiaceae</taxon>
        <taxon>Actinocrispum</taxon>
    </lineage>
</organism>
<evidence type="ECO:0000256" key="4">
    <source>
        <dbReference type="ARBA" id="ARBA00011245"/>
    </source>
</evidence>
<evidence type="ECO:0000313" key="15">
    <source>
        <dbReference type="Proteomes" id="UP000295680"/>
    </source>
</evidence>
<keyword evidence="6 11" id="KW-0540">Nuclease</keyword>
<dbReference type="GO" id="GO:0003676">
    <property type="term" value="F:nucleic acid binding"/>
    <property type="evidence" value="ECO:0007669"/>
    <property type="project" value="InterPro"/>
</dbReference>
<dbReference type="Pfam" id="PF00075">
    <property type="entry name" value="RNase_H"/>
    <property type="match status" value="1"/>
</dbReference>
<dbReference type="InterPro" id="IPR022892">
    <property type="entry name" value="RNaseHI"/>
</dbReference>
<evidence type="ECO:0000256" key="6">
    <source>
        <dbReference type="ARBA" id="ARBA00022722"/>
    </source>
</evidence>
<evidence type="ECO:0000256" key="2">
    <source>
        <dbReference type="ARBA" id="ARBA00004065"/>
    </source>
</evidence>
<dbReference type="GO" id="GO:0005737">
    <property type="term" value="C:cytoplasm"/>
    <property type="evidence" value="ECO:0007669"/>
    <property type="project" value="UniProtKB-SubCell"/>
</dbReference>
<protein>
    <recommendedName>
        <fullName evidence="5 11">Ribonuclease H</fullName>
        <shortName evidence="11">RNase H</shortName>
        <ecNumber evidence="5 11">3.1.26.4</ecNumber>
    </recommendedName>
</protein>
<dbReference type="InterPro" id="IPR012337">
    <property type="entry name" value="RNaseH-like_sf"/>
</dbReference>
<dbReference type="GO" id="GO:0000287">
    <property type="term" value="F:magnesium ion binding"/>
    <property type="evidence" value="ECO:0007669"/>
    <property type="project" value="UniProtKB-UniRule"/>
</dbReference>
<keyword evidence="8 11" id="KW-0255">Endonuclease</keyword>
<evidence type="ECO:0000256" key="12">
    <source>
        <dbReference type="SAM" id="MobiDB-lite"/>
    </source>
</evidence>
<dbReference type="CDD" id="cd09278">
    <property type="entry name" value="RNase_HI_prokaryote_like"/>
    <property type="match status" value="1"/>
</dbReference>
<dbReference type="AlphaFoldDB" id="A0A4R2JR00"/>
<sequence>MVDDETERSGQIVEIYTDDACSPNPGPGGWGAVLRYGVHEKELYGGEATETTNNRVELTAPIMALESLKRPVVVRLHTDSAYVCNGITQWMDRWKNNGWQTSGKTPVKNADLWQRLAAAAERHKVEWVWIKGHAGHPENERADRLAVSGLEEITGTTVVQPSRRTITPGHTTRTERSDTPPVQRCREVTLKGQPCPNNARPSGLCHLHDPAVQCGAPKHNGQRCTTATGGGLCKKHLPQTSTEPDLFG</sequence>
<dbReference type="EC" id="3.1.26.4" evidence="5 11"/>
<evidence type="ECO:0000256" key="1">
    <source>
        <dbReference type="ARBA" id="ARBA00000077"/>
    </source>
</evidence>
<dbReference type="GO" id="GO:0043137">
    <property type="term" value="P:DNA replication, removal of RNA primer"/>
    <property type="evidence" value="ECO:0007669"/>
    <property type="project" value="TreeGrafter"/>
</dbReference>
<comment type="function">
    <text evidence="2 11">Endonuclease that specifically degrades the RNA of RNA-DNA hybrids.</text>
</comment>
<comment type="subcellular location">
    <subcellularLocation>
        <location evidence="11">Cytoplasm</location>
    </subcellularLocation>
</comment>
<evidence type="ECO:0000256" key="9">
    <source>
        <dbReference type="ARBA" id="ARBA00022801"/>
    </source>
</evidence>
<dbReference type="Gene3D" id="3.30.420.10">
    <property type="entry name" value="Ribonuclease H-like superfamily/Ribonuclease H"/>
    <property type="match status" value="1"/>
</dbReference>
<dbReference type="OrthoDB" id="7845843at2"/>
<dbReference type="Proteomes" id="UP000295680">
    <property type="component" value="Unassembled WGS sequence"/>
</dbReference>
<evidence type="ECO:0000256" key="7">
    <source>
        <dbReference type="ARBA" id="ARBA00022723"/>
    </source>
</evidence>
<feature type="domain" description="RNase H type-1" evidence="13">
    <location>
        <begin position="9"/>
        <end position="151"/>
    </location>
</feature>
<evidence type="ECO:0000256" key="3">
    <source>
        <dbReference type="ARBA" id="ARBA00005300"/>
    </source>
</evidence>
<dbReference type="HAMAP" id="MF_00042">
    <property type="entry name" value="RNase_H"/>
    <property type="match status" value="1"/>
</dbReference>
<dbReference type="PANTHER" id="PTHR10642">
    <property type="entry name" value="RIBONUCLEASE H1"/>
    <property type="match status" value="1"/>
</dbReference>
<evidence type="ECO:0000256" key="5">
    <source>
        <dbReference type="ARBA" id="ARBA00012180"/>
    </source>
</evidence>
<keyword evidence="11" id="KW-0963">Cytoplasm</keyword>
<comment type="cofactor">
    <cofactor evidence="11">
        <name>Mg(2+)</name>
        <dbReference type="ChEBI" id="CHEBI:18420"/>
    </cofactor>
    <text evidence="11">Binds 1 Mg(2+) ion per subunit. May bind a second metal ion at a regulatory site, or after substrate binding.</text>
</comment>
<name>A0A4R2JR00_9PSEU</name>
<comment type="caution">
    <text evidence="14">The sequence shown here is derived from an EMBL/GenBank/DDBJ whole genome shotgun (WGS) entry which is preliminary data.</text>
</comment>
<dbReference type="PROSITE" id="PS50879">
    <property type="entry name" value="RNASE_H_1"/>
    <property type="match status" value="1"/>
</dbReference>
<keyword evidence="9 11" id="KW-0378">Hydrolase</keyword>
<feature type="binding site" evidence="11">
    <location>
        <position position="79"/>
    </location>
    <ligand>
        <name>Mg(2+)</name>
        <dbReference type="ChEBI" id="CHEBI:18420"/>
        <label>1</label>
    </ligand>
</feature>
<evidence type="ECO:0000256" key="11">
    <source>
        <dbReference type="HAMAP-Rule" id="MF_00042"/>
    </source>
</evidence>
<evidence type="ECO:0000256" key="8">
    <source>
        <dbReference type="ARBA" id="ARBA00022759"/>
    </source>
</evidence>